<dbReference type="OMA" id="GGFHCFH"/>
<feature type="region of interest" description="Disordered" evidence="1">
    <location>
        <begin position="230"/>
        <end position="267"/>
    </location>
</feature>
<dbReference type="Proteomes" id="UP000287033">
    <property type="component" value="Unassembled WGS sequence"/>
</dbReference>
<dbReference type="InterPro" id="IPR040341">
    <property type="entry name" value="GPATCH3"/>
</dbReference>
<evidence type="ECO:0000313" key="3">
    <source>
        <dbReference type="EMBL" id="GCC26832.1"/>
    </source>
</evidence>
<dbReference type="AlphaFoldDB" id="A0A401S8W6"/>
<dbReference type="GO" id="GO:0032480">
    <property type="term" value="P:negative regulation of type I interferon production"/>
    <property type="evidence" value="ECO:0007669"/>
    <property type="project" value="InterPro"/>
</dbReference>
<gene>
    <name evidence="3" type="ORF">chiPu_0005252</name>
</gene>
<dbReference type="GO" id="GO:0039536">
    <property type="term" value="P:negative regulation of RIG-I signaling pathway"/>
    <property type="evidence" value="ECO:0007669"/>
    <property type="project" value="InterPro"/>
</dbReference>
<accession>A0A401S8W6</accession>
<sequence>MAAQDDVYAVVGNIPRSLRSADLRHQFSQFTESGGFSCFHYRHRPERKRLPSSTVARAPEPGRSPTCCCVVRLPADRASSFQLMYDGCQWLDRAGDSLQSRCFIRIVRPTEIADSHLFSYKTRKELRNRRALSETFTPEDLSRLPELNPPTLMPNGNVGTPLRVFLELIQACRLPPRIITKLDLKFPKTTSNRRYGNVPFKYQDSASFKCMEAIYTAAGENPQRDVCAPVQQTGKKQHGTGHRKSFQTGDEEEAEESHSDEDNDTCEEWERHEALYEDVTTQERMKERLYEEEIELKWEKGGSGLVFYTDAQYWQEEKGDFDEETADDWDVDMSVYYDKGGGDKDSQDYVQMRLEQRQREGVEIVSVQSPRIGGFERYTKGIGRKVMEKQGWRDGQGLGSSNSGVADALDNDGQNPKCKRGFGYHGERIQNYQPARKARQQTKHLISTVYDQPEEIDQGDTLLRRQPVISMKYRMDVQFVKGSELSTYTLLRQ</sequence>
<organism evidence="3 4">
    <name type="scientific">Chiloscyllium punctatum</name>
    <name type="common">Brownbanded bambooshark</name>
    <name type="synonym">Hemiscyllium punctatum</name>
    <dbReference type="NCBI Taxonomy" id="137246"/>
    <lineage>
        <taxon>Eukaryota</taxon>
        <taxon>Metazoa</taxon>
        <taxon>Chordata</taxon>
        <taxon>Craniata</taxon>
        <taxon>Vertebrata</taxon>
        <taxon>Chondrichthyes</taxon>
        <taxon>Elasmobranchii</taxon>
        <taxon>Galeomorphii</taxon>
        <taxon>Galeoidea</taxon>
        <taxon>Orectolobiformes</taxon>
        <taxon>Hemiscylliidae</taxon>
        <taxon>Chiloscyllium</taxon>
    </lineage>
</organism>
<dbReference type="PROSITE" id="PS50174">
    <property type="entry name" value="G_PATCH"/>
    <property type="match status" value="1"/>
</dbReference>
<feature type="compositionally biased region" description="Acidic residues" evidence="1">
    <location>
        <begin position="249"/>
        <end position="267"/>
    </location>
</feature>
<comment type="caution">
    <text evidence="3">The sequence shown here is derived from an EMBL/GenBank/DDBJ whole genome shotgun (WGS) entry which is preliminary data.</text>
</comment>
<name>A0A401S8W6_CHIPU</name>
<reference evidence="3 4" key="1">
    <citation type="journal article" date="2018" name="Nat. Ecol. Evol.">
        <title>Shark genomes provide insights into elasmobranch evolution and the origin of vertebrates.</title>
        <authorList>
            <person name="Hara Y"/>
            <person name="Yamaguchi K"/>
            <person name="Onimaru K"/>
            <person name="Kadota M"/>
            <person name="Koyanagi M"/>
            <person name="Keeley SD"/>
            <person name="Tatsumi K"/>
            <person name="Tanaka K"/>
            <person name="Motone F"/>
            <person name="Kageyama Y"/>
            <person name="Nozu R"/>
            <person name="Adachi N"/>
            <person name="Nishimura O"/>
            <person name="Nakagawa R"/>
            <person name="Tanegashima C"/>
            <person name="Kiyatake I"/>
            <person name="Matsumoto R"/>
            <person name="Murakumo K"/>
            <person name="Nishida K"/>
            <person name="Terakita A"/>
            <person name="Kuratani S"/>
            <person name="Sato K"/>
            <person name="Hyodo S Kuraku.S."/>
        </authorList>
    </citation>
    <scope>NUCLEOTIDE SEQUENCE [LARGE SCALE GENOMIC DNA]</scope>
</reference>
<evidence type="ECO:0000313" key="4">
    <source>
        <dbReference type="Proteomes" id="UP000287033"/>
    </source>
</evidence>
<feature type="compositionally biased region" description="Basic residues" evidence="1">
    <location>
        <begin position="235"/>
        <end position="245"/>
    </location>
</feature>
<dbReference type="InterPro" id="IPR000467">
    <property type="entry name" value="G_patch_dom"/>
</dbReference>
<dbReference type="PANTHER" id="PTHR14390:SF2">
    <property type="entry name" value="G PATCH DOMAIN-CONTAINING PROTEIN 3"/>
    <property type="match status" value="1"/>
</dbReference>
<dbReference type="Pfam" id="PF01585">
    <property type="entry name" value="G-patch"/>
    <property type="match status" value="1"/>
</dbReference>
<feature type="domain" description="G-patch" evidence="2">
    <location>
        <begin position="379"/>
        <end position="427"/>
    </location>
</feature>
<dbReference type="GO" id="GO:0045893">
    <property type="term" value="P:positive regulation of DNA-templated transcription"/>
    <property type="evidence" value="ECO:0007669"/>
    <property type="project" value="TreeGrafter"/>
</dbReference>
<dbReference type="GO" id="GO:0003676">
    <property type="term" value="F:nucleic acid binding"/>
    <property type="evidence" value="ECO:0007669"/>
    <property type="project" value="InterPro"/>
</dbReference>
<proteinExistence type="predicted"/>
<keyword evidence="4" id="KW-1185">Reference proteome</keyword>
<dbReference type="PANTHER" id="PTHR14390">
    <property type="entry name" value="G PATCH DOMAIN CONTAINING PROTEIN 3"/>
    <property type="match status" value="1"/>
</dbReference>
<evidence type="ECO:0000259" key="2">
    <source>
        <dbReference type="PROSITE" id="PS50174"/>
    </source>
</evidence>
<evidence type="ECO:0000256" key="1">
    <source>
        <dbReference type="SAM" id="MobiDB-lite"/>
    </source>
</evidence>
<dbReference type="EMBL" id="BEZZ01000140">
    <property type="protein sequence ID" value="GCC26832.1"/>
    <property type="molecule type" value="Genomic_DNA"/>
</dbReference>
<protein>
    <recommendedName>
        <fullName evidence="2">G-patch domain-containing protein</fullName>
    </recommendedName>
</protein>
<dbReference type="OrthoDB" id="5842926at2759"/>
<dbReference type="SMART" id="SM00443">
    <property type="entry name" value="G_patch"/>
    <property type="match status" value="1"/>
</dbReference>
<dbReference type="STRING" id="137246.A0A401S8W6"/>